<dbReference type="SUPFAM" id="SSF53335">
    <property type="entry name" value="S-adenosyl-L-methionine-dependent methyltransferases"/>
    <property type="match status" value="1"/>
</dbReference>
<proteinExistence type="predicted"/>
<evidence type="ECO:0000256" key="2">
    <source>
        <dbReference type="ARBA" id="ARBA00022679"/>
    </source>
</evidence>
<evidence type="ECO:0000256" key="3">
    <source>
        <dbReference type="ARBA" id="ARBA00022691"/>
    </source>
</evidence>
<evidence type="ECO:0000313" key="4">
    <source>
        <dbReference type="EMBL" id="OBV39411.1"/>
    </source>
</evidence>
<keyword evidence="3" id="KW-0949">S-adenosyl-L-methionine</keyword>
<keyword evidence="1 4" id="KW-0489">Methyltransferase</keyword>
<sequence>MPVSSGGQTIGEYEPRAYPQVIKYMGSKAQILDFVGDGLSAVSAHGRPLVDLFAGACAITAGFGDRFKVVSNDIQEYSSVIASTYLKRAESIGNFDLVALASVIAERNIAELPATMHYPATSTLASFNKIEKCNRSLLMKEFSTSHHLFTQIYSGTWWSAEQCIWIDAIREVLDGLYQDGHILKADFNFGLTCLLHAMAYTSQGTGHYAQYRDAKTVEGMADINKYRRTSVPVIFRRKFDLLLAWHLKHVVDLDHELVALDYRVCLGKIKKSVVYADPPYAFVHYSRFYHAMETLVRYDYPELQFMKDSVVKGRYRVDRHQSPFCIKTQVQGAFVDMFEGVKDSKSDLLLSYSNTGMINIDELIGLANNTFGRGYRVWFEEMNHTHMTMGRSKDRSRKVMESLIIAKKL</sequence>
<dbReference type="InterPro" id="IPR012327">
    <property type="entry name" value="MeTrfase_D12"/>
</dbReference>
<keyword evidence="2 4" id="KW-0808">Transferase</keyword>
<dbReference type="REBASE" id="177990">
    <property type="entry name" value="M.JpsS32ORF1009226P"/>
</dbReference>
<dbReference type="Pfam" id="PF02086">
    <property type="entry name" value="MethyltransfD12"/>
    <property type="match status" value="2"/>
</dbReference>
<keyword evidence="5" id="KW-1185">Reference proteome</keyword>
<evidence type="ECO:0000313" key="5">
    <source>
        <dbReference type="Proteomes" id="UP000092713"/>
    </source>
</evidence>
<comment type="caution">
    <text evidence="4">The sequence shown here is derived from an EMBL/GenBank/DDBJ whole genome shotgun (WGS) entry which is preliminary data.</text>
</comment>
<dbReference type="Gene3D" id="3.40.50.150">
    <property type="entry name" value="Vaccinia Virus protein VP39"/>
    <property type="match status" value="1"/>
</dbReference>
<dbReference type="Proteomes" id="UP000092713">
    <property type="component" value="Unassembled WGS sequence"/>
</dbReference>
<dbReference type="GO" id="GO:0009307">
    <property type="term" value="P:DNA restriction-modification system"/>
    <property type="evidence" value="ECO:0007669"/>
    <property type="project" value="InterPro"/>
</dbReference>
<dbReference type="EC" id="2.1.1.72" evidence="4"/>
<reference evidence="4 5" key="1">
    <citation type="submission" date="2016-04" db="EMBL/GenBank/DDBJ databases">
        <title>Draft genome sequence of Janthinobacterium psychrotolerans sp. nov., isolated from freshwater sediments in Denmark.</title>
        <authorList>
            <person name="Gong X."/>
            <person name="Skrivergaard S."/>
            <person name="Korsgaard B.S."/>
            <person name="Schreiber L."/>
            <person name="Marshall I.P."/>
            <person name="Finster K."/>
            <person name="Schramm A."/>
        </authorList>
    </citation>
    <scope>NUCLEOTIDE SEQUENCE [LARGE SCALE GENOMIC DNA]</scope>
    <source>
        <strain evidence="4 5">S3-2</strain>
    </source>
</reference>
<dbReference type="InterPro" id="IPR029063">
    <property type="entry name" value="SAM-dependent_MTases_sf"/>
</dbReference>
<dbReference type="EMBL" id="LOCQ01000054">
    <property type="protein sequence ID" value="OBV39411.1"/>
    <property type="molecule type" value="Genomic_DNA"/>
</dbReference>
<accession>A0A1A7C0F2</accession>
<dbReference type="GO" id="GO:0032259">
    <property type="term" value="P:methylation"/>
    <property type="evidence" value="ECO:0007669"/>
    <property type="project" value="UniProtKB-KW"/>
</dbReference>
<organism evidence="4 5">
    <name type="scientific">Janthinobacterium psychrotolerans</name>
    <dbReference type="NCBI Taxonomy" id="1747903"/>
    <lineage>
        <taxon>Bacteria</taxon>
        <taxon>Pseudomonadati</taxon>
        <taxon>Pseudomonadota</taxon>
        <taxon>Betaproteobacteria</taxon>
        <taxon>Burkholderiales</taxon>
        <taxon>Oxalobacteraceae</taxon>
        <taxon>Janthinobacterium</taxon>
    </lineage>
</organism>
<name>A0A1A7C0F2_9BURK</name>
<evidence type="ECO:0000256" key="1">
    <source>
        <dbReference type="ARBA" id="ARBA00022603"/>
    </source>
</evidence>
<dbReference type="PATRIC" id="fig|1747903.4.peg.3007"/>
<gene>
    <name evidence="4" type="ORF">ASR47_1009226</name>
</gene>
<dbReference type="AlphaFoldDB" id="A0A1A7C0F2"/>
<protein>
    <submittedName>
        <fullName evidence="4">Adenine-specific DNA-methyltransferase</fullName>
        <ecNumber evidence="4">2.1.1.72</ecNumber>
    </submittedName>
</protein>
<dbReference type="GO" id="GO:0009007">
    <property type="term" value="F:site-specific DNA-methyltransferase (adenine-specific) activity"/>
    <property type="evidence" value="ECO:0007669"/>
    <property type="project" value="UniProtKB-EC"/>
</dbReference>